<dbReference type="OrthoDB" id="1074at2759"/>
<comment type="subcellular location">
    <subcellularLocation>
        <location evidence="9">Mitochondrion inner membrane</location>
        <topology evidence="9">Peripheral membrane protein</topology>
        <orientation evidence="9">Matrix side</orientation>
    </subcellularLocation>
</comment>
<dbReference type="InterPro" id="IPR035654">
    <property type="entry name" value="LepA_IV"/>
</dbReference>
<dbReference type="GO" id="GO:0006412">
    <property type="term" value="P:translation"/>
    <property type="evidence" value="ECO:0007669"/>
    <property type="project" value="UniProtKB-KW"/>
</dbReference>
<feature type="binding site" evidence="9">
    <location>
        <begin position="1370"/>
        <end position="1374"/>
    </location>
    <ligand>
        <name>GTP</name>
        <dbReference type="ChEBI" id="CHEBI:37565"/>
    </ligand>
</feature>
<dbReference type="GO" id="GO:0005759">
    <property type="term" value="C:mitochondrial matrix"/>
    <property type="evidence" value="ECO:0007669"/>
    <property type="project" value="UniProtKB-UniRule"/>
</dbReference>
<feature type="binding site" evidence="9">
    <location>
        <begin position="1305"/>
        <end position="1312"/>
    </location>
    <ligand>
        <name>GTP</name>
        <dbReference type="ChEBI" id="CHEBI:37565"/>
    </ligand>
</feature>
<dbReference type="CDD" id="cd03699">
    <property type="entry name" value="EF4_II"/>
    <property type="match status" value="1"/>
</dbReference>
<dbReference type="NCBIfam" id="TIGR00231">
    <property type="entry name" value="small_GTP"/>
    <property type="match status" value="1"/>
</dbReference>
<dbReference type="PRINTS" id="PR00315">
    <property type="entry name" value="ELONGATNFCT"/>
</dbReference>
<feature type="domain" description="Tr-type G" evidence="11">
    <location>
        <begin position="1296"/>
        <end position="1477"/>
    </location>
</feature>
<comment type="similarity">
    <text evidence="1">Belongs to the TRAFAC class translation factor GTPase superfamily. Classic translation factor GTPase family. LepA subfamily.</text>
</comment>
<protein>
    <recommendedName>
        <fullName evidence="11">Tr-type G domain-containing protein</fullName>
    </recommendedName>
</protein>
<keyword evidence="13" id="KW-1185">Reference proteome</keyword>
<evidence type="ECO:0000256" key="6">
    <source>
        <dbReference type="ARBA" id="ARBA00023128"/>
    </source>
</evidence>
<dbReference type="SUPFAM" id="SSF52540">
    <property type="entry name" value="P-loop containing nucleoside triphosphate hydrolases"/>
    <property type="match status" value="1"/>
</dbReference>
<evidence type="ECO:0000259" key="11">
    <source>
        <dbReference type="PROSITE" id="PS51722"/>
    </source>
</evidence>
<feature type="binding site" evidence="9">
    <location>
        <begin position="1424"/>
        <end position="1427"/>
    </location>
    <ligand>
        <name>GTP</name>
        <dbReference type="ChEBI" id="CHEBI:37565"/>
    </ligand>
</feature>
<dbReference type="InterPro" id="IPR038363">
    <property type="entry name" value="LepA_C_sf"/>
</dbReference>
<comment type="similarity">
    <text evidence="9">Belongs to the GTP-binding elongation factor family. LepA subfamily.</text>
</comment>
<dbReference type="InterPro" id="IPR035647">
    <property type="entry name" value="EFG_III/V"/>
</dbReference>
<keyword evidence="7 9" id="KW-0342">GTP-binding</keyword>
<dbReference type="FunFam" id="3.40.50.300:FF:000078">
    <property type="entry name" value="Elongation factor 4"/>
    <property type="match status" value="1"/>
</dbReference>
<dbReference type="GO" id="GO:0045727">
    <property type="term" value="P:positive regulation of translation"/>
    <property type="evidence" value="ECO:0007669"/>
    <property type="project" value="UniProtKB-UniRule"/>
</dbReference>
<evidence type="ECO:0000256" key="2">
    <source>
        <dbReference type="ARBA" id="ARBA00022741"/>
    </source>
</evidence>
<reference evidence="12 13" key="1">
    <citation type="submission" date="2016-03" db="EMBL/GenBank/DDBJ databases">
        <title>Fine-scale spatial genetic structure of a fungal parasite of coffee scale insects.</title>
        <authorList>
            <person name="Jackson D."/>
            <person name="Zemenick K.A."/>
            <person name="Malloure B."/>
            <person name="Quandt C.A."/>
            <person name="James T.Y."/>
        </authorList>
    </citation>
    <scope>NUCLEOTIDE SEQUENCE [LARGE SCALE GENOMIC DNA]</scope>
    <source>
        <strain evidence="12 13">UM487</strain>
    </source>
</reference>
<feature type="compositionally biased region" description="Polar residues" evidence="10">
    <location>
        <begin position="794"/>
        <end position="819"/>
    </location>
</feature>
<comment type="catalytic activity">
    <reaction evidence="9">
        <text>GTP + H2O = GDP + phosphate + H(+)</text>
        <dbReference type="Rhea" id="RHEA:19669"/>
        <dbReference type="ChEBI" id="CHEBI:15377"/>
        <dbReference type="ChEBI" id="CHEBI:15378"/>
        <dbReference type="ChEBI" id="CHEBI:37565"/>
        <dbReference type="ChEBI" id="CHEBI:43474"/>
        <dbReference type="ChEBI" id="CHEBI:58189"/>
        <dbReference type="EC" id="3.6.5.n1"/>
    </reaction>
</comment>
<keyword evidence="3 9" id="KW-0999">Mitochondrion inner membrane</keyword>
<evidence type="ECO:0000256" key="1">
    <source>
        <dbReference type="ARBA" id="ARBA00005454"/>
    </source>
</evidence>
<dbReference type="FunFam" id="3.30.70.2570:FF:000001">
    <property type="entry name" value="Translation factor GUF1, mitochondrial"/>
    <property type="match status" value="1"/>
</dbReference>
<dbReference type="Pfam" id="PF00679">
    <property type="entry name" value="EFG_C"/>
    <property type="match status" value="1"/>
</dbReference>
<dbReference type="SUPFAM" id="SSF54980">
    <property type="entry name" value="EF-G C-terminal domain-like"/>
    <property type="match status" value="2"/>
</dbReference>
<dbReference type="GO" id="GO:0003924">
    <property type="term" value="F:GTPase activity"/>
    <property type="evidence" value="ECO:0007669"/>
    <property type="project" value="UniProtKB-UniRule"/>
</dbReference>
<dbReference type="Gene3D" id="2.40.30.10">
    <property type="entry name" value="Translation factors"/>
    <property type="match status" value="1"/>
</dbReference>
<feature type="compositionally biased region" description="Basic residues" evidence="10">
    <location>
        <begin position="142"/>
        <end position="154"/>
    </location>
</feature>
<dbReference type="InterPro" id="IPR007330">
    <property type="entry name" value="MIT_dom"/>
</dbReference>
<feature type="region of interest" description="Disordered" evidence="10">
    <location>
        <begin position="708"/>
        <end position="882"/>
    </location>
</feature>
<feature type="region of interest" description="Disordered" evidence="10">
    <location>
        <begin position="621"/>
        <end position="643"/>
    </location>
</feature>
<accession>A0A179IJS6</accession>
<dbReference type="FunFam" id="3.30.70.870:FF:000004">
    <property type="entry name" value="Translation factor GUF1, mitochondrial"/>
    <property type="match status" value="1"/>
</dbReference>
<evidence type="ECO:0000256" key="9">
    <source>
        <dbReference type="HAMAP-Rule" id="MF_03137"/>
    </source>
</evidence>
<dbReference type="NCBIfam" id="TIGR01393">
    <property type="entry name" value="lepA"/>
    <property type="match status" value="1"/>
</dbReference>
<comment type="caution">
    <text evidence="12">The sequence shown here is derived from an EMBL/GenBank/DDBJ whole genome shotgun (WGS) entry which is preliminary data.</text>
</comment>
<dbReference type="HAMAP" id="MF_00071">
    <property type="entry name" value="LepA"/>
    <property type="match status" value="1"/>
</dbReference>
<evidence type="ECO:0000256" key="8">
    <source>
        <dbReference type="ARBA" id="ARBA00023136"/>
    </source>
</evidence>
<dbReference type="SUPFAM" id="SSF50447">
    <property type="entry name" value="Translation proteins"/>
    <property type="match status" value="1"/>
</dbReference>
<feature type="compositionally biased region" description="Pro residues" evidence="10">
    <location>
        <begin position="714"/>
        <end position="730"/>
    </location>
</feature>
<evidence type="ECO:0000256" key="10">
    <source>
        <dbReference type="SAM" id="MobiDB-lite"/>
    </source>
</evidence>
<feature type="region of interest" description="Disordered" evidence="10">
    <location>
        <begin position="1"/>
        <end position="35"/>
    </location>
</feature>
<evidence type="ECO:0000313" key="12">
    <source>
        <dbReference type="EMBL" id="OAR01980.1"/>
    </source>
</evidence>
<dbReference type="Pfam" id="PF04212">
    <property type="entry name" value="MIT"/>
    <property type="match status" value="1"/>
</dbReference>
<evidence type="ECO:0000256" key="5">
    <source>
        <dbReference type="ARBA" id="ARBA00022917"/>
    </source>
</evidence>
<feature type="compositionally biased region" description="Polar residues" evidence="10">
    <location>
        <begin position="1083"/>
        <end position="1099"/>
    </location>
</feature>
<keyword evidence="5 9" id="KW-0648">Protein biosynthesis</keyword>
<keyword evidence="8 9" id="KW-0472">Membrane</keyword>
<name>A0A179IJS6_CORDF</name>
<dbReference type="Pfam" id="PF06421">
    <property type="entry name" value="LepA_C"/>
    <property type="match status" value="1"/>
</dbReference>
<dbReference type="Gene3D" id="1.20.58.80">
    <property type="entry name" value="Phosphotransferase system, lactose/cellobiose-type IIA subunit"/>
    <property type="match status" value="1"/>
</dbReference>
<dbReference type="Proteomes" id="UP000243081">
    <property type="component" value="Unassembled WGS sequence"/>
</dbReference>
<comment type="function">
    <text evidence="9">Promotes mitochondrial protein synthesis. May act as a fidelity factor of the translation reaction, by catalyzing a one-codon backward translocation of tRNAs on improperly translocated ribosomes. Binds to mitochondrial ribosomes in a GTP-dependent manner.</text>
</comment>
<dbReference type="FunFam" id="3.30.70.240:FF:000007">
    <property type="entry name" value="Translation factor GUF1, mitochondrial"/>
    <property type="match status" value="1"/>
</dbReference>
<feature type="compositionally biased region" description="Basic and acidic residues" evidence="10">
    <location>
        <begin position="766"/>
        <end position="781"/>
    </location>
</feature>
<dbReference type="PANTHER" id="PTHR43512">
    <property type="entry name" value="TRANSLATION FACTOR GUF1-RELATED"/>
    <property type="match status" value="1"/>
</dbReference>
<dbReference type="CDD" id="cd01890">
    <property type="entry name" value="LepA"/>
    <property type="match status" value="1"/>
</dbReference>
<dbReference type="OMA" id="PATHTCK"/>
<dbReference type="Gene3D" id="3.40.50.300">
    <property type="entry name" value="P-loop containing nucleotide triphosphate hydrolases"/>
    <property type="match status" value="1"/>
</dbReference>
<evidence type="ECO:0000313" key="13">
    <source>
        <dbReference type="Proteomes" id="UP000243081"/>
    </source>
</evidence>
<dbReference type="InterPro" id="IPR006297">
    <property type="entry name" value="EF-4"/>
</dbReference>
<dbReference type="InterPro" id="IPR031157">
    <property type="entry name" value="G_TR_CS"/>
</dbReference>
<feature type="compositionally biased region" description="Polar residues" evidence="10">
    <location>
        <begin position="870"/>
        <end position="879"/>
    </location>
</feature>
<feature type="compositionally biased region" description="Low complexity" evidence="10">
    <location>
        <begin position="522"/>
        <end position="533"/>
    </location>
</feature>
<feature type="region of interest" description="Disordered" evidence="10">
    <location>
        <begin position="434"/>
        <end position="546"/>
    </location>
</feature>
<dbReference type="InterPro" id="IPR005225">
    <property type="entry name" value="Small_GTP-bd"/>
</dbReference>
<dbReference type="CDD" id="cd03709">
    <property type="entry name" value="lepA_C"/>
    <property type="match status" value="1"/>
</dbReference>
<evidence type="ECO:0000256" key="3">
    <source>
        <dbReference type="ARBA" id="ARBA00022792"/>
    </source>
</evidence>
<dbReference type="FunFam" id="2.40.30.10:FF:000015">
    <property type="entry name" value="Translation factor GUF1, mitochondrial"/>
    <property type="match status" value="1"/>
</dbReference>
<dbReference type="PROSITE" id="PS00301">
    <property type="entry name" value="G_TR_1"/>
    <property type="match status" value="1"/>
</dbReference>
<dbReference type="InterPro" id="IPR013842">
    <property type="entry name" value="LepA_CTD"/>
</dbReference>
<keyword evidence="6 9" id="KW-0496">Mitochondrion</keyword>
<sequence length="1895" mass="208059">MMPQHQPPHDHTGPPNSPPRALVEFKASNEDTETAPATVAALRGFSATPPALTKSPASVYLTSSYIGTNLLLSAPRPPRTSSLLPPPPVSHKLPLEGDKCIGSTETASAAHSHWHQHTVSAGTNKDPHELKTSLNQDDPWNRHHPKHNQSHRRPAQTPHDRFENVDTQVLPHPFAESFQPRESEAGIHTHGVHQQLQPVTDAPSVVPGKSLASAVDRPCTGSLLPKQFSLQMPQDLPRDGQPAGGHGRRRSSKGSTDADKGKATKPPSQKAMLSRALQKANTAVQLDNAQNLEGARIAYSEACDLLQQVLRRTPGDEDRRKLEAIRQTYASRMEELDQIGLMQDHSTASKALPARPGSDEYSPELVQKQYDSTSIASNMISSSGSKRVEGSSMTRTYHRRPTSPVSNTQQHDNDQPPPNIRATEWNRTAATGQQGMLQSTFSKPSSRSNHTPTGSQERALEMPPPLNSVDAASPRKSPPRKNIKHEQSHGFVRQTASMDEIGHVRGGSQNSWLDEIGEPGGSTASSNHSRTSSQGLRRKNLRGVSGQTEVEFDTALDAAIEAAYNDGYEPTGTDDLRRIDAGEEAVARVLRKVEMARERVRRTEQETLSFSNGADMAGLLSPRHYKSTHSPKGFYDENSSDDEERMLEEMARDYDIGDFTMSEAVPIVVTRDEERPLSTRKMEALPQPISQAEPVRPLREKKATSNIIKGLGPSLPPPNTSLPELPPPRGTSPMQSVRNRRLSGQNPKQLKIDTTKPNPSPLAIHSHSDQLRAAREQENERPSTATGRIRTVSHARSTPSIDVTPSDPSTLLSLGSHQMPSDLDEALPGKPASPTATGHKLRKNFSSSSLRSMKSRNMSLSNFEDPSDMSPGTPSSNHFGGSRTPAVPTIPTPMSSEFRDNLDSSSTGARLFDDHFHQPTSPWSAENAHPDAPVPLEPCPHDFMLRPFWLMRCIFQTLVHPRGGYVSTKLFVPRDVWKVKGVKMRNIDDKIANCDLLTAALLKLAQVDTCDADAVLEEMQSLEGILEQVQASLTRKLGNDVGVQGSGSLFKEAGGDGDGASGVPRSGSVSNKPSFSWRRLRSKSSGVALSGPYSSSSRTAVGDAGKGDIGMASLPMTAQPTSRPPRRDLVQAQFTGPNANYMSALARLFDAAQAVDQIARQVDDPGLRHADKTQVGLELCTRHAAEFFGFYICRFALADLGWTNQAPRRPATHTCKELWKNPADLIATTANDKDDNFYMNLVGRAARAWTRQCLTSRSNATRVPDRSCAEWVRRYASQTKPSPAQLEARMAAIPIERYRNFCIVAHIDHGKSTLSDRLLEHTGTIVASNANKQILDKLDVERERGITVKAQTCTMLYNYKGEDYLLHLVDTPGHVDFRAEVTRSYGSCGGAILLVDASQGIQAQTVSNFHLAFAQGLALLPVVNKIDMPSADVPSVLKQIEDSFELNPAEAVLVSAKTGKGIERVLPAVIEKMPHPLGDRSKPLKMLLVDSWYDNFRGVVLLVRMFDGTIRAGDNVVSLGTGMKYTVGQVGVQYPDATPQKLLSAGQVGYVHFNPGMKQIKDAKLGDTFTVVGSEGSVDPCPGFEEPKPMVFVAAFPTDQGDYGRLADSINQLVLNDRSVTLQKDHSEALGAGWRLGFLGSLHCSVFQDRLKQEHGRSIIITEPTVPTKIIWSNGKEEVVQNPSLFPDTSHPLVKNSQLLEPFVKATITVPEKHLGRVIELCEANRGQQKSIEFFNRDQVILVYDIPTAQLVEDLFGKLKGSSKGYATLDYEEAGWRESKLSKLQLLVNKQPVDAICKIVHASQVERVGRQWVTKFKEHVDRQMFEVVIQALAGNKIIARETIKPFRKDVLAKLHASDISRRRKLLEKQKDGRKRLRAVGNVVIDQAAFQYFLAK</sequence>
<dbReference type="SUPFAM" id="SSF116846">
    <property type="entry name" value="MIT domain"/>
    <property type="match status" value="1"/>
</dbReference>
<feature type="region of interest" description="Disordered" evidence="10">
    <location>
        <begin position="105"/>
        <end position="159"/>
    </location>
</feature>
<dbReference type="EMBL" id="LUKN01000906">
    <property type="protein sequence ID" value="OAR01980.1"/>
    <property type="molecule type" value="Genomic_DNA"/>
</dbReference>
<keyword evidence="4 9" id="KW-0378">Hydrolase</keyword>
<gene>
    <name evidence="12" type="ORF">LLEC1_00113</name>
</gene>
<feature type="compositionally biased region" description="Polar residues" evidence="10">
    <location>
        <begin position="434"/>
        <end position="456"/>
    </location>
</feature>
<feature type="compositionally biased region" description="Low complexity" evidence="10">
    <location>
        <begin position="844"/>
        <end position="862"/>
    </location>
</feature>
<dbReference type="GO" id="GO:0005743">
    <property type="term" value="C:mitochondrial inner membrane"/>
    <property type="evidence" value="ECO:0007669"/>
    <property type="project" value="UniProtKB-SubCell"/>
</dbReference>
<feature type="region of interest" description="Disordered" evidence="10">
    <location>
        <begin position="231"/>
        <end position="275"/>
    </location>
</feature>
<evidence type="ECO:0000256" key="7">
    <source>
        <dbReference type="ARBA" id="ARBA00023134"/>
    </source>
</evidence>
<feature type="region of interest" description="Disordered" evidence="10">
    <location>
        <begin position="376"/>
        <end position="422"/>
    </location>
</feature>
<dbReference type="Gene3D" id="3.30.70.240">
    <property type="match status" value="1"/>
</dbReference>
<organism evidence="12 13">
    <name type="scientific">Cordyceps confragosa</name>
    <name type="common">Lecanicillium lecanii</name>
    <dbReference type="NCBI Taxonomy" id="2714763"/>
    <lineage>
        <taxon>Eukaryota</taxon>
        <taxon>Fungi</taxon>
        <taxon>Dikarya</taxon>
        <taxon>Ascomycota</taxon>
        <taxon>Pezizomycotina</taxon>
        <taxon>Sordariomycetes</taxon>
        <taxon>Hypocreomycetidae</taxon>
        <taxon>Hypocreales</taxon>
        <taxon>Cordycipitaceae</taxon>
        <taxon>Akanthomyces</taxon>
    </lineage>
</organism>
<proteinExistence type="inferred from homology"/>
<dbReference type="GO" id="GO:0097177">
    <property type="term" value="F:mitochondrial ribosome binding"/>
    <property type="evidence" value="ECO:0007669"/>
    <property type="project" value="TreeGrafter"/>
</dbReference>
<dbReference type="InterPro" id="IPR036181">
    <property type="entry name" value="MIT_dom_sf"/>
</dbReference>
<dbReference type="Gene3D" id="3.30.70.2570">
    <property type="entry name" value="Elongation factor 4, C-terminal domain"/>
    <property type="match status" value="1"/>
</dbReference>
<feature type="region of interest" description="Disordered" evidence="10">
    <location>
        <begin position="1048"/>
        <end position="1126"/>
    </location>
</feature>
<dbReference type="Gene3D" id="3.30.70.870">
    <property type="entry name" value="Elongation Factor G (Translational Gtpase), domain 3"/>
    <property type="match status" value="1"/>
</dbReference>
<evidence type="ECO:0000256" key="4">
    <source>
        <dbReference type="ARBA" id="ARBA00022801"/>
    </source>
</evidence>
<dbReference type="InterPro" id="IPR000795">
    <property type="entry name" value="T_Tr_GTP-bd_dom"/>
</dbReference>
<dbReference type="Pfam" id="PF00009">
    <property type="entry name" value="GTP_EFTU"/>
    <property type="match status" value="1"/>
</dbReference>
<dbReference type="InterPro" id="IPR009000">
    <property type="entry name" value="Transl_B-barrel_sf"/>
</dbReference>
<dbReference type="GO" id="GO:0005525">
    <property type="term" value="F:GTP binding"/>
    <property type="evidence" value="ECO:0007669"/>
    <property type="project" value="UniProtKB-UniRule"/>
</dbReference>
<keyword evidence="2 9" id="KW-0547">Nucleotide-binding</keyword>
<feature type="compositionally biased region" description="Low complexity" evidence="10">
    <location>
        <begin position="376"/>
        <end position="385"/>
    </location>
</feature>
<dbReference type="PANTHER" id="PTHR43512:SF7">
    <property type="entry name" value="TRANSLATION FACTOR GUF1, MITOCHONDRIAL"/>
    <property type="match status" value="1"/>
</dbReference>
<dbReference type="InterPro" id="IPR000640">
    <property type="entry name" value="EFG_V-like"/>
</dbReference>
<feature type="compositionally biased region" description="Polar residues" evidence="10">
    <location>
        <begin position="732"/>
        <end position="748"/>
    </location>
</feature>
<dbReference type="PROSITE" id="PS51722">
    <property type="entry name" value="G_TR_2"/>
    <property type="match status" value="1"/>
</dbReference>
<dbReference type="InterPro" id="IPR027417">
    <property type="entry name" value="P-loop_NTPase"/>
</dbReference>